<evidence type="ECO:0000313" key="6">
    <source>
        <dbReference type="Proteomes" id="UP001497453"/>
    </source>
</evidence>
<evidence type="ECO:0000256" key="3">
    <source>
        <dbReference type="SAM" id="MobiDB-lite"/>
    </source>
</evidence>
<dbReference type="CDD" id="cd00180">
    <property type="entry name" value="PKc"/>
    <property type="match status" value="1"/>
</dbReference>
<keyword evidence="2" id="KW-0067">ATP-binding</keyword>
<name>A0ABP1DCY8_9APHY</name>
<dbReference type="PANTHER" id="PTHR24346">
    <property type="entry name" value="MAP/MICROTUBULE AFFINITY-REGULATING KINASE"/>
    <property type="match status" value="1"/>
</dbReference>
<evidence type="ECO:0000256" key="1">
    <source>
        <dbReference type="ARBA" id="ARBA00022741"/>
    </source>
</evidence>
<dbReference type="SUPFAM" id="SSF56112">
    <property type="entry name" value="Protein kinase-like (PK-like)"/>
    <property type="match status" value="1"/>
</dbReference>
<proteinExistence type="predicted"/>
<feature type="compositionally biased region" description="Low complexity" evidence="3">
    <location>
        <begin position="8"/>
        <end position="28"/>
    </location>
</feature>
<dbReference type="Proteomes" id="UP001497453">
    <property type="component" value="Chromosome 3"/>
</dbReference>
<dbReference type="InterPro" id="IPR011009">
    <property type="entry name" value="Kinase-like_dom_sf"/>
</dbReference>
<dbReference type="InterPro" id="IPR000719">
    <property type="entry name" value="Prot_kinase_dom"/>
</dbReference>
<protein>
    <recommendedName>
        <fullName evidence="4">Protein kinase domain-containing protein</fullName>
    </recommendedName>
</protein>
<sequence>MSPVLRRSSSSDSDSESQLSDCSSSSSCGDEDEFNKRIAPNWCAHRLIIERCGFRLDTRRDVKLWYQHYWESLISQGYTVTKDLPGYTRACNGSDDNELCKDAGLVSVKIEVMVPALTLLQPENLFRGTRCKDGTKVVIKAVHLRSREYDVVRYLSSPSLRNDPRNHLIPILDLIEVPKDDLVFMVMEEWSSHLIPETPCTLRLYLGALRQCIEHAVFMHSHHIAHLDISIRNMLTDYRSNYAYIDFELARRFDGIHHPRIRGCRGTEVPPELEQGGVGDPYKTDVWALGRMILRACSLTGYHVPELAALVGAMLNPNFEQRPTAAVALKSFDTIMSCIPEARLRMSSGCNH</sequence>
<keyword evidence="1" id="KW-0547">Nucleotide-binding</keyword>
<dbReference type="PROSITE" id="PS50011">
    <property type="entry name" value="PROTEIN_KINASE_DOM"/>
    <property type="match status" value="1"/>
</dbReference>
<evidence type="ECO:0000259" key="4">
    <source>
        <dbReference type="PROSITE" id="PS50011"/>
    </source>
</evidence>
<dbReference type="PANTHER" id="PTHR24346:SF30">
    <property type="entry name" value="MATERNAL EMBRYONIC LEUCINE ZIPPER KINASE"/>
    <property type="match status" value="1"/>
</dbReference>
<keyword evidence="6" id="KW-1185">Reference proteome</keyword>
<dbReference type="SMART" id="SM00220">
    <property type="entry name" value="S_TKc"/>
    <property type="match status" value="1"/>
</dbReference>
<organism evidence="5 6">
    <name type="scientific">Somion occarium</name>
    <dbReference type="NCBI Taxonomy" id="3059160"/>
    <lineage>
        <taxon>Eukaryota</taxon>
        <taxon>Fungi</taxon>
        <taxon>Dikarya</taxon>
        <taxon>Basidiomycota</taxon>
        <taxon>Agaricomycotina</taxon>
        <taxon>Agaricomycetes</taxon>
        <taxon>Polyporales</taxon>
        <taxon>Cerrenaceae</taxon>
        <taxon>Somion</taxon>
    </lineage>
</organism>
<reference evidence="6" key="1">
    <citation type="submission" date="2024-04" db="EMBL/GenBank/DDBJ databases">
        <authorList>
            <person name="Shaw F."/>
            <person name="Minotto A."/>
        </authorList>
    </citation>
    <scope>NUCLEOTIDE SEQUENCE [LARGE SCALE GENOMIC DNA]</scope>
</reference>
<accession>A0ABP1DCY8</accession>
<feature type="domain" description="Protein kinase" evidence="4">
    <location>
        <begin position="74"/>
        <end position="352"/>
    </location>
</feature>
<gene>
    <name evidence="5" type="ORF">GFSPODELE1_LOCUS5011</name>
</gene>
<dbReference type="Gene3D" id="1.10.510.10">
    <property type="entry name" value="Transferase(Phosphotransferase) domain 1"/>
    <property type="match status" value="1"/>
</dbReference>
<feature type="region of interest" description="Disordered" evidence="3">
    <location>
        <begin position="1"/>
        <end position="32"/>
    </location>
</feature>
<dbReference type="EMBL" id="OZ037946">
    <property type="protein sequence ID" value="CAL1704457.1"/>
    <property type="molecule type" value="Genomic_DNA"/>
</dbReference>
<evidence type="ECO:0000313" key="5">
    <source>
        <dbReference type="EMBL" id="CAL1704457.1"/>
    </source>
</evidence>
<evidence type="ECO:0000256" key="2">
    <source>
        <dbReference type="ARBA" id="ARBA00022840"/>
    </source>
</evidence>